<gene>
    <name evidence="1" type="ORF">MNBD_PLANCTO02-2300</name>
</gene>
<sequence>MKKGEKRAVVVCQHGLEGTPMATITTDKKVRSYRAYKGYATQLVKEGFIVYSPQNPYRGKDRFRLLQRKSNPLKRSLYSYIIPQHQQTLQWLATLPHVDAKRIAFYGISYGGKTAVRVPPFLPPRKDQPGYCLSICSGDFNEWIKKCVSDEDKQSYLFHGEYEIWEWNMGHIANYAELTSLMTPRPFMVERGHRDGVAPDEWVAWEYAKVRRHYDQLGIGDKTEIEWFNGPHTINGKGTFKFLHKHLKQ</sequence>
<dbReference type="SUPFAM" id="SSF53474">
    <property type="entry name" value="alpha/beta-Hydrolases"/>
    <property type="match status" value="1"/>
</dbReference>
<dbReference type="AlphaFoldDB" id="A0A3B1E6P3"/>
<reference evidence="1" key="1">
    <citation type="submission" date="2018-06" db="EMBL/GenBank/DDBJ databases">
        <authorList>
            <person name="Zhirakovskaya E."/>
        </authorList>
    </citation>
    <scope>NUCLEOTIDE SEQUENCE</scope>
</reference>
<evidence type="ECO:0000313" key="1">
    <source>
        <dbReference type="EMBL" id="VAX38937.1"/>
    </source>
</evidence>
<name>A0A3B1E6P3_9ZZZZ</name>
<protein>
    <recommendedName>
        <fullName evidence="2">Peptidase S9 prolyl oligopeptidase catalytic domain-containing protein</fullName>
    </recommendedName>
</protein>
<accession>A0A3B1E6P3</accession>
<dbReference type="Gene3D" id="3.40.50.1820">
    <property type="entry name" value="alpha/beta hydrolase"/>
    <property type="match status" value="1"/>
</dbReference>
<evidence type="ECO:0008006" key="2">
    <source>
        <dbReference type="Google" id="ProtNLM"/>
    </source>
</evidence>
<dbReference type="EMBL" id="UOGL01000279">
    <property type="protein sequence ID" value="VAX38937.1"/>
    <property type="molecule type" value="Genomic_DNA"/>
</dbReference>
<dbReference type="InterPro" id="IPR029058">
    <property type="entry name" value="AB_hydrolase_fold"/>
</dbReference>
<organism evidence="1">
    <name type="scientific">hydrothermal vent metagenome</name>
    <dbReference type="NCBI Taxonomy" id="652676"/>
    <lineage>
        <taxon>unclassified sequences</taxon>
        <taxon>metagenomes</taxon>
        <taxon>ecological metagenomes</taxon>
    </lineage>
</organism>
<proteinExistence type="predicted"/>